<dbReference type="RefSeq" id="WP_338182283.1">
    <property type="nucleotide sequence ID" value="NZ_JAEKNQ010000059.1"/>
</dbReference>
<comment type="caution">
    <text evidence="3">The sequence shown here is derived from an EMBL/GenBank/DDBJ whole genome shotgun (WGS) entry which is preliminary data.</text>
</comment>
<dbReference type="CDD" id="cd01066">
    <property type="entry name" value="APP_MetAP"/>
    <property type="match status" value="1"/>
</dbReference>
<dbReference type="GO" id="GO:0004177">
    <property type="term" value="F:aminopeptidase activity"/>
    <property type="evidence" value="ECO:0007669"/>
    <property type="project" value="UniProtKB-KW"/>
</dbReference>
<dbReference type="SUPFAM" id="SSF53092">
    <property type="entry name" value="Creatinase/prolidase N-terminal domain"/>
    <property type="match status" value="1"/>
</dbReference>
<dbReference type="SUPFAM" id="SSF55920">
    <property type="entry name" value="Creatinase/aminopeptidase"/>
    <property type="match status" value="1"/>
</dbReference>
<evidence type="ECO:0000313" key="4">
    <source>
        <dbReference type="Proteomes" id="UP000620075"/>
    </source>
</evidence>
<dbReference type="Pfam" id="PF01321">
    <property type="entry name" value="Creatinase_N"/>
    <property type="match status" value="1"/>
</dbReference>
<dbReference type="InterPro" id="IPR029149">
    <property type="entry name" value="Creatin/AminoP/Spt16_N"/>
</dbReference>
<protein>
    <submittedName>
        <fullName evidence="3">Aminopeptidase P family protein</fullName>
    </submittedName>
</protein>
<dbReference type="Gene3D" id="3.90.230.10">
    <property type="entry name" value="Creatinase/methionine aminopeptidase superfamily"/>
    <property type="match status" value="1"/>
</dbReference>
<dbReference type="InterPro" id="IPR036005">
    <property type="entry name" value="Creatinase/aminopeptidase-like"/>
</dbReference>
<keyword evidence="3" id="KW-0031">Aminopeptidase</keyword>
<name>A0A934KGY6_9BACT</name>
<reference evidence="3 4" key="1">
    <citation type="submission" date="2020-10" db="EMBL/GenBank/DDBJ databases">
        <title>Ca. Dormibacterota MAGs.</title>
        <authorList>
            <person name="Montgomery K."/>
        </authorList>
    </citation>
    <scope>NUCLEOTIDE SEQUENCE [LARGE SCALE GENOMIC DNA]</scope>
    <source>
        <strain evidence="3">SC8811_S16_3</strain>
    </source>
</reference>
<dbReference type="InterPro" id="IPR001714">
    <property type="entry name" value="Pept_M24_MAP"/>
</dbReference>
<dbReference type="AlphaFoldDB" id="A0A934KGY6"/>
<proteinExistence type="predicted"/>
<evidence type="ECO:0000313" key="3">
    <source>
        <dbReference type="EMBL" id="MBJ7604510.1"/>
    </source>
</evidence>
<dbReference type="GO" id="GO:0008235">
    <property type="term" value="F:metalloexopeptidase activity"/>
    <property type="evidence" value="ECO:0007669"/>
    <property type="project" value="UniProtKB-ARBA"/>
</dbReference>
<dbReference type="PANTHER" id="PTHR46112:SF2">
    <property type="entry name" value="XAA-PRO AMINOPEPTIDASE P-RELATED"/>
    <property type="match status" value="1"/>
</dbReference>
<dbReference type="InterPro" id="IPR050659">
    <property type="entry name" value="Peptidase_M24B"/>
</dbReference>
<dbReference type="Gene3D" id="3.40.350.10">
    <property type="entry name" value="Creatinase/prolidase N-terminal domain"/>
    <property type="match status" value="1"/>
</dbReference>
<keyword evidence="3" id="KW-0378">Hydrolase</keyword>
<dbReference type="PRINTS" id="PR00599">
    <property type="entry name" value="MAPEPTIDASE"/>
</dbReference>
<dbReference type="Pfam" id="PF00557">
    <property type="entry name" value="Peptidase_M24"/>
    <property type="match status" value="1"/>
</dbReference>
<feature type="domain" description="Peptidase M24" evidence="1">
    <location>
        <begin position="199"/>
        <end position="410"/>
    </location>
</feature>
<dbReference type="InterPro" id="IPR000587">
    <property type="entry name" value="Creatinase_N"/>
</dbReference>
<dbReference type="InterPro" id="IPR000994">
    <property type="entry name" value="Pept_M24"/>
</dbReference>
<feature type="domain" description="Creatinase N-terminal" evidence="2">
    <location>
        <begin position="47"/>
        <end position="191"/>
    </location>
</feature>
<dbReference type="EMBL" id="JAEKNQ010000059">
    <property type="protein sequence ID" value="MBJ7604510.1"/>
    <property type="molecule type" value="Genomic_DNA"/>
</dbReference>
<dbReference type="Proteomes" id="UP000620075">
    <property type="component" value="Unassembled WGS sequence"/>
</dbReference>
<dbReference type="PANTHER" id="PTHR46112">
    <property type="entry name" value="AMINOPEPTIDASE"/>
    <property type="match status" value="1"/>
</dbReference>
<evidence type="ECO:0000259" key="1">
    <source>
        <dbReference type="Pfam" id="PF00557"/>
    </source>
</evidence>
<evidence type="ECO:0000259" key="2">
    <source>
        <dbReference type="Pfam" id="PF01321"/>
    </source>
</evidence>
<accession>A0A934KGY6</accession>
<organism evidence="3 4">
    <name type="scientific">Candidatus Dormiibacter inghamiae</name>
    <dbReference type="NCBI Taxonomy" id="3127013"/>
    <lineage>
        <taxon>Bacteria</taxon>
        <taxon>Bacillati</taxon>
        <taxon>Candidatus Dormiibacterota</taxon>
        <taxon>Candidatus Dormibacteria</taxon>
        <taxon>Candidatus Dormibacterales</taxon>
        <taxon>Candidatus Dormibacteraceae</taxon>
        <taxon>Candidatus Dormiibacter</taxon>
    </lineage>
</organism>
<sequence length="428" mass="45888">MDNTTHQEGATSLPEYLPRKDLGQFAHGQFRVDYEDRPDHALLRAKRIARAREAMKAAGLDALLVWKNENVRYLSGLRAQIIAGKSAVLNGCLLLAEGAPILLASGGEVQRATIVMPWIEEIHAVPIMEARGLVRGMVESTLRPLFERHGVTGGRIGLDESGYVLVQALQELVPTVQIGDGDAVMQVARLIKFPEELAIMEEAAAIAEAVTQSAIDAVRPGVRETDVVANAMHTLFRLGGEQAHVDTPFVASGEHMAPPNRIPSDKIIRDGDLVFIDIGACWSGYYGDMGRTVICGKPSRRQQEVYTAVHGCLAAATTTMKAGNTNDDVARAVHAVAEEHGLGANFISLFIGHGVGIGSNEPPYIGEELPGAETVILREGMTFAVEPLIWVPGMRGGAGVRLEDTIAVTAAGGRPLTRTSFDETLLLA</sequence>
<keyword evidence="3" id="KW-0645">Protease</keyword>
<gene>
    <name evidence="3" type="ORF">JF888_15250</name>
</gene>